<dbReference type="OrthoDB" id="7679021at2"/>
<evidence type="ECO:0000256" key="1">
    <source>
        <dbReference type="SAM" id="Phobius"/>
    </source>
</evidence>
<comment type="caution">
    <text evidence="3">The sequence shown here is derived from an EMBL/GenBank/DDBJ whole genome shotgun (WGS) entry which is preliminary data.</text>
</comment>
<dbReference type="Pfam" id="PF20061">
    <property type="entry name" value="DUF6460"/>
    <property type="match status" value="1"/>
</dbReference>
<accession>A0A327JGI4</accession>
<evidence type="ECO:0000313" key="4">
    <source>
        <dbReference type="Proteomes" id="UP000249299"/>
    </source>
</evidence>
<gene>
    <name evidence="3" type="ORF">CH339_22885</name>
</gene>
<keyword evidence="1" id="KW-1133">Transmembrane helix</keyword>
<dbReference type="Proteomes" id="UP000249299">
    <property type="component" value="Unassembled WGS sequence"/>
</dbReference>
<dbReference type="RefSeq" id="WP_111436753.1">
    <property type="nucleotide sequence ID" value="NZ_JACIGG010000023.1"/>
</dbReference>
<evidence type="ECO:0000313" key="3">
    <source>
        <dbReference type="EMBL" id="RAI23984.1"/>
    </source>
</evidence>
<protein>
    <recommendedName>
        <fullName evidence="2">DUF6460 domain-containing protein</fullName>
    </recommendedName>
</protein>
<dbReference type="InterPro" id="IPR045594">
    <property type="entry name" value="DUF6460"/>
</dbReference>
<dbReference type="EMBL" id="NPEV01000089">
    <property type="protein sequence ID" value="RAI23984.1"/>
    <property type="molecule type" value="Genomic_DNA"/>
</dbReference>
<dbReference type="AlphaFoldDB" id="A0A327JGI4"/>
<organism evidence="3 4">
    <name type="scientific">Rhodobium orientis</name>
    <dbReference type="NCBI Taxonomy" id="34017"/>
    <lineage>
        <taxon>Bacteria</taxon>
        <taxon>Pseudomonadati</taxon>
        <taxon>Pseudomonadota</taxon>
        <taxon>Alphaproteobacteria</taxon>
        <taxon>Hyphomicrobiales</taxon>
        <taxon>Rhodobiaceae</taxon>
        <taxon>Rhodobium</taxon>
    </lineage>
</organism>
<proteinExistence type="predicted"/>
<feature type="domain" description="DUF6460" evidence="2">
    <location>
        <begin position="44"/>
        <end position="77"/>
    </location>
</feature>
<feature type="transmembrane region" description="Helical" evidence="1">
    <location>
        <begin position="53"/>
        <end position="75"/>
    </location>
</feature>
<name>A0A327JGI4_9HYPH</name>
<keyword evidence="4" id="KW-1185">Reference proteome</keyword>
<keyword evidence="1" id="KW-0812">Transmembrane</keyword>
<evidence type="ECO:0000259" key="2">
    <source>
        <dbReference type="Pfam" id="PF20061"/>
    </source>
</evidence>
<keyword evidence="1" id="KW-0472">Membrane</keyword>
<reference evidence="3 4" key="1">
    <citation type="submission" date="2017-07" db="EMBL/GenBank/DDBJ databases">
        <title>Draft Genome Sequences of Select Purple Nonsulfur Bacteria.</title>
        <authorList>
            <person name="Lasarre B."/>
            <person name="Mckinlay J.B."/>
        </authorList>
    </citation>
    <scope>NUCLEOTIDE SEQUENCE [LARGE SCALE GENOMIC DNA]</scope>
    <source>
        <strain evidence="3 4">DSM 11290</strain>
    </source>
</reference>
<sequence>MWRLILTVMKILLASLFVGAALSALDISAADLLAEVGMTPERVLQLLTDGLTWAVPNIVLGSMVIVPVWLVIFLFRPPRG</sequence>